<dbReference type="Pfam" id="PF00075">
    <property type="entry name" value="RNase_H"/>
    <property type="match status" value="1"/>
</dbReference>
<dbReference type="SUPFAM" id="SSF53098">
    <property type="entry name" value="Ribonuclease H-like"/>
    <property type="match status" value="1"/>
</dbReference>
<protein>
    <submittedName>
        <fullName evidence="3">Uncharacterized protein LOC112693303</fullName>
    </submittedName>
</protein>
<dbReference type="InterPro" id="IPR002156">
    <property type="entry name" value="RNaseH_domain"/>
</dbReference>
<dbReference type="InterPro" id="IPR036397">
    <property type="entry name" value="RNaseH_sf"/>
</dbReference>
<evidence type="ECO:0000313" key="3">
    <source>
        <dbReference type="RefSeq" id="XP_025424085.1"/>
    </source>
</evidence>
<reference evidence="3" key="1">
    <citation type="submission" date="2025-08" db="UniProtKB">
        <authorList>
            <consortium name="RefSeq"/>
        </authorList>
    </citation>
    <scope>IDENTIFICATION</scope>
    <source>
        <tissue evidence="3">Whole body</tissue>
    </source>
</reference>
<keyword evidence="2" id="KW-1185">Reference proteome</keyword>
<dbReference type="PROSITE" id="PS50879">
    <property type="entry name" value="RNASE_H_1"/>
    <property type="match status" value="1"/>
</dbReference>
<dbReference type="Gene3D" id="3.30.420.10">
    <property type="entry name" value="Ribonuclease H-like superfamily/Ribonuclease H"/>
    <property type="match status" value="1"/>
</dbReference>
<dbReference type="InterPro" id="IPR012337">
    <property type="entry name" value="RNaseH-like_sf"/>
</dbReference>
<evidence type="ECO:0000259" key="1">
    <source>
        <dbReference type="PROSITE" id="PS50879"/>
    </source>
</evidence>
<name>A0A8B8GM86_9HEMI</name>
<dbReference type="AlphaFoldDB" id="A0A8B8GM86"/>
<sequence length="153" mass="17044">MPTFSEFIELNFHDYFLVYTDGSVSTNSAGFSFFIPEKMVKYSDTLPHVTCSFMAECYAITTALEYIKSLNITKCLIVSDSQVALISISAITSPLILNIKASLFELYSQDIIIKFLWVPGHSGISSNEVADLLATSTKYRLNPSVRKIPSSDF</sequence>
<gene>
    <name evidence="3" type="primary">LOC112693303</name>
</gene>
<proteinExistence type="predicted"/>
<dbReference type="CDD" id="cd09276">
    <property type="entry name" value="Rnase_HI_RT_non_LTR"/>
    <property type="match status" value="1"/>
</dbReference>
<dbReference type="GeneID" id="112693303"/>
<evidence type="ECO:0000313" key="2">
    <source>
        <dbReference type="Proteomes" id="UP000694846"/>
    </source>
</evidence>
<dbReference type="Proteomes" id="UP000694846">
    <property type="component" value="Unplaced"/>
</dbReference>
<dbReference type="GO" id="GO:0004523">
    <property type="term" value="F:RNA-DNA hybrid ribonuclease activity"/>
    <property type="evidence" value="ECO:0007669"/>
    <property type="project" value="InterPro"/>
</dbReference>
<dbReference type="RefSeq" id="XP_025424085.1">
    <property type="nucleotide sequence ID" value="XM_025568300.1"/>
</dbReference>
<dbReference type="OrthoDB" id="6625885at2759"/>
<organism evidence="2 3">
    <name type="scientific">Sipha flava</name>
    <name type="common">yellow sugarcane aphid</name>
    <dbReference type="NCBI Taxonomy" id="143950"/>
    <lineage>
        <taxon>Eukaryota</taxon>
        <taxon>Metazoa</taxon>
        <taxon>Ecdysozoa</taxon>
        <taxon>Arthropoda</taxon>
        <taxon>Hexapoda</taxon>
        <taxon>Insecta</taxon>
        <taxon>Pterygota</taxon>
        <taxon>Neoptera</taxon>
        <taxon>Paraneoptera</taxon>
        <taxon>Hemiptera</taxon>
        <taxon>Sternorrhyncha</taxon>
        <taxon>Aphidomorpha</taxon>
        <taxon>Aphidoidea</taxon>
        <taxon>Aphididae</taxon>
        <taxon>Sipha</taxon>
    </lineage>
</organism>
<feature type="domain" description="RNase H type-1" evidence="1">
    <location>
        <begin position="12"/>
        <end position="139"/>
    </location>
</feature>
<dbReference type="GO" id="GO:0003676">
    <property type="term" value="F:nucleic acid binding"/>
    <property type="evidence" value="ECO:0007669"/>
    <property type="project" value="InterPro"/>
</dbReference>
<accession>A0A8B8GM86</accession>